<keyword evidence="12" id="KW-0315">Glutamine amidotransferase</keyword>
<dbReference type="InterPro" id="IPR010073">
    <property type="entry name" value="PurL_large"/>
</dbReference>
<name>A0A1W5DER6_9LECA</name>
<reference evidence="24" key="1">
    <citation type="submission" date="2017-03" db="EMBL/GenBank/DDBJ databases">
        <authorList>
            <person name="Sharma R."/>
            <person name="Thines M."/>
        </authorList>
    </citation>
    <scope>NUCLEOTIDE SEQUENCE [LARGE SCALE GENOMIC DNA]</scope>
</reference>
<keyword evidence="9" id="KW-0658">Purine biosynthesis</keyword>
<dbReference type="InterPro" id="IPR001602">
    <property type="entry name" value="UPF0047_YjbQ-like"/>
</dbReference>
<feature type="domain" description="PurM-like C-terminal" evidence="19">
    <location>
        <begin position="607"/>
        <end position="761"/>
    </location>
</feature>
<dbReference type="InterPro" id="IPR010918">
    <property type="entry name" value="PurM-like_C_dom"/>
</dbReference>
<dbReference type="UniPathway" id="UPA00074">
    <property type="reaction ID" value="UER00128"/>
</dbReference>
<evidence type="ECO:0000256" key="11">
    <source>
        <dbReference type="ARBA" id="ARBA00022842"/>
    </source>
</evidence>
<dbReference type="InterPro" id="IPR029062">
    <property type="entry name" value="Class_I_gatase-like"/>
</dbReference>
<dbReference type="CDD" id="cd02203">
    <property type="entry name" value="PurL_repeat1"/>
    <property type="match status" value="1"/>
</dbReference>
<dbReference type="SUPFAM" id="SSF56042">
    <property type="entry name" value="PurM C-terminal domain-like"/>
    <property type="match status" value="2"/>
</dbReference>
<dbReference type="SUPFAM" id="SSF111038">
    <property type="entry name" value="YjbQ-like"/>
    <property type="match status" value="1"/>
</dbReference>
<dbReference type="EMBL" id="FWEW01003866">
    <property type="protein sequence ID" value="SLM41470.1"/>
    <property type="molecule type" value="Genomic_DNA"/>
</dbReference>
<feature type="domain" description="FGAR-AT PurM N-terminal-like" evidence="22">
    <location>
        <begin position="839"/>
        <end position="1003"/>
    </location>
</feature>
<feature type="domain" description="PurM-like C-terminal" evidence="19">
    <location>
        <begin position="1036"/>
        <end position="1149"/>
    </location>
</feature>
<keyword evidence="5" id="KW-0963">Cytoplasm</keyword>
<dbReference type="InterPro" id="IPR036676">
    <property type="entry name" value="PurM-like_C_sf"/>
</dbReference>
<dbReference type="Pfam" id="PF13507">
    <property type="entry name" value="GATase_5"/>
    <property type="match status" value="1"/>
</dbReference>
<evidence type="ECO:0000256" key="18">
    <source>
        <dbReference type="SAM" id="Phobius"/>
    </source>
</evidence>
<evidence type="ECO:0000256" key="12">
    <source>
        <dbReference type="ARBA" id="ARBA00022962"/>
    </source>
</evidence>
<dbReference type="Pfam" id="PF02769">
    <property type="entry name" value="AIRS_C"/>
    <property type="match status" value="2"/>
</dbReference>
<dbReference type="GO" id="GO:0005524">
    <property type="term" value="F:ATP binding"/>
    <property type="evidence" value="ECO:0007669"/>
    <property type="project" value="UniProtKB-KW"/>
</dbReference>
<dbReference type="GO" id="GO:0006189">
    <property type="term" value="P:'de novo' IMP biosynthetic process"/>
    <property type="evidence" value="ECO:0007669"/>
    <property type="project" value="UniProtKB-UniPathway"/>
</dbReference>
<evidence type="ECO:0000256" key="5">
    <source>
        <dbReference type="ARBA" id="ARBA00022490"/>
    </source>
</evidence>
<dbReference type="InterPro" id="IPR036604">
    <property type="entry name" value="PurS-like_sf"/>
</dbReference>
<dbReference type="Pfam" id="PF18072">
    <property type="entry name" value="FGAR-AT_linker"/>
    <property type="match status" value="1"/>
</dbReference>
<evidence type="ECO:0000256" key="9">
    <source>
        <dbReference type="ARBA" id="ARBA00022755"/>
    </source>
</evidence>
<dbReference type="CDD" id="cd02204">
    <property type="entry name" value="PurL_repeat2"/>
    <property type="match status" value="1"/>
</dbReference>
<dbReference type="NCBIfam" id="TIGR01735">
    <property type="entry name" value="FGAM_synt"/>
    <property type="match status" value="1"/>
</dbReference>
<dbReference type="NCBIfam" id="NF003672">
    <property type="entry name" value="PRK05297.1"/>
    <property type="match status" value="1"/>
</dbReference>
<dbReference type="Pfam" id="PF18076">
    <property type="entry name" value="FGAR-AT_N"/>
    <property type="match status" value="1"/>
</dbReference>
<dbReference type="HAMAP" id="MF_00419">
    <property type="entry name" value="PurL_1"/>
    <property type="match status" value="1"/>
</dbReference>
<feature type="domain" description="Phosphoribosylformylglycinamidine synthase linker" evidence="20">
    <location>
        <begin position="340"/>
        <end position="392"/>
    </location>
</feature>
<dbReference type="SMART" id="SM01211">
    <property type="entry name" value="GATase_5"/>
    <property type="match status" value="1"/>
</dbReference>
<dbReference type="InterPro" id="IPR040707">
    <property type="entry name" value="FGAR-AT_N"/>
</dbReference>
<dbReference type="FunFam" id="3.90.650.10:FF:000005">
    <property type="entry name" value="Phosphoribosylformylglycinamidine synthase"/>
    <property type="match status" value="1"/>
</dbReference>
<evidence type="ECO:0000256" key="7">
    <source>
        <dbReference type="ARBA" id="ARBA00022723"/>
    </source>
</evidence>
<comment type="function">
    <text evidence="16">Phosphoribosylformylglycinamidine synthase involved in the purines biosynthetic pathway. Catalyzes the ATP-dependent conversion of formylglycinamide ribonucleotide (FGAR) and glutamine to yield formylglycinamidine ribonucleotide (FGAM) and glutamate.</text>
</comment>
<dbReference type="SUPFAM" id="SSF55326">
    <property type="entry name" value="PurM N-terminal domain-like"/>
    <property type="match status" value="2"/>
</dbReference>
<keyword evidence="24" id="KW-1185">Reference proteome</keyword>
<dbReference type="Gene3D" id="3.30.1330.10">
    <property type="entry name" value="PurM-like, N-terminal domain"/>
    <property type="match status" value="2"/>
</dbReference>
<dbReference type="InterPro" id="IPR055181">
    <property type="entry name" value="FGAR-AT_PurM_N-like"/>
</dbReference>
<dbReference type="Gene3D" id="3.90.650.10">
    <property type="entry name" value="PurM-like C-terminal domain"/>
    <property type="match status" value="2"/>
</dbReference>
<keyword evidence="10" id="KW-0067">ATP-binding</keyword>
<dbReference type="GO" id="GO:0005737">
    <property type="term" value="C:cytoplasm"/>
    <property type="evidence" value="ECO:0007669"/>
    <property type="project" value="UniProtKB-SubCell"/>
</dbReference>
<keyword evidence="6" id="KW-0436">Ligase</keyword>
<evidence type="ECO:0000313" key="23">
    <source>
        <dbReference type="EMBL" id="SLM41470.1"/>
    </source>
</evidence>
<dbReference type="GO" id="GO:0004642">
    <property type="term" value="F:phosphoribosylformylglycinamidine synthase activity"/>
    <property type="evidence" value="ECO:0007669"/>
    <property type="project" value="UniProtKB-EC"/>
</dbReference>
<dbReference type="FunFam" id="3.40.50.880:FF:000008">
    <property type="entry name" value="Phosphoribosylformylglycinamidine synthase"/>
    <property type="match status" value="1"/>
</dbReference>
<evidence type="ECO:0000256" key="15">
    <source>
        <dbReference type="ARBA" id="ARBA00052585"/>
    </source>
</evidence>
<keyword evidence="18" id="KW-0472">Membrane</keyword>
<evidence type="ECO:0000256" key="17">
    <source>
        <dbReference type="ARBA" id="ARBA00071729"/>
    </source>
</evidence>
<dbReference type="FunFam" id="3.30.1330.10:FF:000005">
    <property type="entry name" value="Phosphoribosylformylglycinamidine synthase"/>
    <property type="match status" value="1"/>
</dbReference>
<comment type="subcellular location">
    <subcellularLocation>
        <location evidence="1">Cytoplasm</location>
    </subcellularLocation>
</comment>
<dbReference type="GO" id="GO:0046872">
    <property type="term" value="F:metal ion binding"/>
    <property type="evidence" value="ECO:0007669"/>
    <property type="project" value="UniProtKB-KW"/>
</dbReference>
<evidence type="ECO:0000256" key="3">
    <source>
        <dbReference type="ARBA" id="ARBA00008608"/>
    </source>
</evidence>
<dbReference type="FunFam" id="3.30.1330.10:FF:000002">
    <property type="entry name" value="Phosphoribosylformylglycinamidine synthase"/>
    <property type="match status" value="1"/>
</dbReference>
<dbReference type="Gene3D" id="3.40.50.880">
    <property type="match status" value="1"/>
</dbReference>
<dbReference type="PANTHER" id="PTHR10099">
    <property type="entry name" value="PHOSPHORIBOSYLFORMYLGLYCINAMIDINE SYNTHASE"/>
    <property type="match status" value="1"/>
</dbReference>
<keyword evidence="8" id="KW-0547">Nucleotide-binding</keyword>
<comment type="similarity">
    <text evidence="3">In the N-terminal section; belongs to the FGAMS family.</text>
</comment>
<dbReference type="Gene3D" id="1.10.8.750">
    <property type="entry name" value="Phosphoribosylformylglycinamidine synthase, linker domain"/>
    <property type="match status" value="1"/>
</dbReference>
<evidence type="ECO:0000256" key="13">
    <source>
        <dbReference type="ARBA" id="ARBA00029823"/>
    </source>
</evidence>
<evidence type="ECO:0000256" key="16">
    <source>
        <dbReference type="ARBA" id="ARBA00057317"/>
    </source>
</evidence>
<evidence type="ECO:0000259" key="19">
    <source>
        <dbReference type="Pfam" id="PF02769"/>
    </source>
</evidence>
<dbReference type="PANTHER" id="PTHR10099:SF1">
    <property type="entry name" value="PHOSPHORIBOSYLFORMYLGLYCINAMIDINE SYNTHASE"/>
    <property type="match status" value="1"/>
</dbReference>
<sequence>MPSSTSLTSTLLFLSIFILAFFPNLFTYLLYLPLRPFITRDTPTTTFQKRTPLNPCLCAPAQTCANMSWFQKTLRLPAKSRGSYLVTSHIESSLPEIRQYKIGLLNLFVQHTSCALSLNENWDEDVRADMSDALDKIVPEDTNGEGLYRHSAEGPDDMPCNRKSMEQQFLSFPGSAGLSDFRLRILAERIGASRVHAQWIHYVAIYGALHIDNRDILLQLLDYGEPSEHVDLSSKHTYTFYISPRIGTISPWSSKATSIAHVCGLKNTVKRIERGMLVSVKLDKPLEDGVAHFADILHDRMTQTFSTEAPNLAAMFADHSPAPAQVIEMHREGSDPRKALEEANKSLGLALDASEIEYLVNAYAKNGLLARSPFDVELFMFAQVNSEHCRHKQFNASWIIDGIKKPNSLFGMIRNTHKQHPKYVVSAYSDNAAVLEGEKGTFFAPNNSTGEWTQTKEIVQYLAKVETHNHPTAVSPYPGAATGSGGEIRDEGAVGRGSRPKAGLSGFSVSDLLIPGFQQPWELDVGRPGHIASSLDIILEAPIGSAAFNNEFGRPCTMGYFRTLLTKVPIGDGKTELRGYHKPIMIAGGVGTVRPQHALKKPEIVESGSHVIVLGGPAMLIGLGGGAASSVTSGDGSVDLDFASVQRGNAEVQRRAQEVINACVSMGPDNPIKFIHDVGAGGLSNALPELVHDAGLGATFELREIDNADMSMSPMQIWCCEAQERYVMAVGEGSLNTFKKIANRERCAYSVVGKATGKREEQQRLVLMDRESREYPKPIDLPISVLFGKPPKMSKVVESRKLRLPAFDSSLTTYLPETPTDGLLGEAVNRVLALPSVGSKSFLITIGDRTVGGLTARDQMVGPWQVPVADVSVTATSLTVGMKTGEAMAMGEKPTLALISPAASARMAVAESLMNIAAADLLGGLERIRLSANWMAASGHPGEGAALYEAVEAIGMELCPQLGIGIPVGKDSMSMKMKWTDQKSKEAKEVTAPLSLVISAFAPVAYITKTWTPTLRRYEDVGETILLFVDLAEGHKALGGSALAQVFNQTGNCAPDIHSVQIIKDFFDAISQLQESGVVLAYHDRSDGGLFTTLAEMMFAGRCGLEIMLDALSPSASPSSIMPALFSEELGAVFQVRKSDEMAFTRCFATCGPPSGLIKKIGRVPSSSNQNLSLLHGTTAVFRSPRSTLQQRWSGTSHALQRLRDNPACADAEHANILDDKDPGLRYKLTYQPSASILPLTASLSTRVGLTAKPRVAILREQGVNGHVEMAFAFLTAGFTPVDIHMSDLLTGRLSLSSFVGLAACGGFSYGDVLGAGQGWAKSVLLHKSTRKEFKTFFERKDTFTLGVCNGCQFLSRIKDLIPGAANWPTFARNTSEQYEARVCMVEVLDDPANPSVFLHGMAGSALPIVVAHGEGRASFARATTTLPPSPNLSSADHLLAANEVALRFVDNRFAPTDRYPYNPNGSPAGIAGLAAPELLLGGRVVRGELDGLGRADAGGDG</sequence>
<evidence type="ECO:0000313" key="24">
    <source>
        <dbReference type="Proteomes" id="UP000192927"/>
    </source>
</evidence>
<keyword evidence="11" id="KW-0460">Magnesium</keyword>
<evidence type="ECO:0000256" key="8">
    <source>
        <dbReference type="ARBA" id="ARBA00022741"/>
    </source>
</evidence>
<evidence type="ECO:0000256" key="6">
    <source>
        <dbReference type="ARBA" id="ARBA00022598"/>
    </source>
</evidence>
<comment type="catalytic activity">
    <reaction evidence="15">
        <text>N(2)-formyl-N(1)-(5-phospho-beta-D-ribosyl)glycinamide + L-glutamine + ATP + H2O = 2-formamido-N(1)-(5-O-phospho-beta-D-ribosyl)acetamidine + L-glutamate + ADP + phosphate + H(+)</text>
        <dbReference type="Rhea" id="RHEA:17129"/>
        <dbReference type="ChEBI" id="CHEBI:15377"/>
        <dbReference type="ChEBI" id="CHEBI:15378"/>
        <dbReference type="ChEBI" id="CHEBI:29985"/>
        <dbReference type="ChEBI" id="CHEBI:30616"/>
        <dbReference type="ChEBI" id="CHEBI:43474"/>
        <dbReference type="ChEBI" id="CHEBI:58359"/>
        <dbReference type="ChEBI" id="CHEBI:147286"/>
        <dbReference type="ChEBI" id="CHEBI:147287"/>
        <dbReference type="ChEBI" id="CHEBI:456216"/>
        <dbReference type="EC" id="6.3.5.3"/>
    </reaction>
</comment>
<evidence type="ECO:0000259" key="22">
    <source>
        <dbReference type="Pfam" id="PF22689"/>
    </source>
</evidence>
<dbReference type="Pfam" id="PF22689">
    <property type="entry name" value="FGAR-AT_PurM_N-like"/>
    <property type="match status" value="1"/>
</dbReference>
<protein>
    <recommendedName>
        <fullName evidence="17">Phosphoribosylformylglycinamidine synthase</fullName>
        <ecNumber evidence="4">6.3.5.3</ecNumber>
    </recommendedName>
    <alternativeName>
        <fullName evidence="14">Formylglycinamide ribonucleotide amidotransferase</fullName>
    </alternativeName>
    <alternativeName>
        <fullName evidence="13">Formylglycinamide ribotide amidotransferase</fullName>
    </alternativeName>
</protein>
<feature type="transmembrane region" description="Helical" evidence="18">
    <location>
        <begin position="12"/>
        <end position="34"/>
    </location>
</feature>
<evidence type="ECO:0000259" key="21">
    <source>
        <dbReference type="Pfam" id="PF18076"/>
    </source>
</evidence>
<dbReference type="Pfam" id="PF01894">
    <property type="entry name" value="YjbQ"/>
    <property type="match status" value="1"/>
</dbReference>
<evidence type="ECO:0000256" key="2">
    <source>
        <dbReference type="ARBA" id="ARBA00004920"/>
    </source>
</evidence>
<dbReference type="SUPFAM" id="SSF82697">
    <property type="entry name" value="PurS-like"/>
    <property type="match status" value="1"/>
</dbReference>
<evidence type="ECO:0000256" key="10">
    <source>
        <dbReference type="ARBA" id="ARBA00022840"/>
    </source>
</evidence>
<proteinExistence type="inferred from homology"/>
<evidence type="ECO:0000256" key="14">
    <source>
        <dbReference type="ARBA" id="ARBA00032632"/>
    </source>
</evidence>
<dbReference type="SUPFAM" id="SSF109736">
    <property type="entry name" value="FGAM synthase PurL, linker domain"/>
    <property type="match status" value="1"/>
</dbReference>
<dbReference type="FunFam" id="3.90.650.10:FF:000002">
    <property type="entry name" value="Phosphoribosylformylglycinamidine synthase"/>
    <property type="match status" value="1"/>
</dbReference>
<comment type="pathway">
    <text evidence="2">Purine metabolism; IMP biosynthesis via de novo pathway; 5-amino-1-(5-phospho-D-ribosyl)imidazole from N(2)-formyl-N(1)-(5-phospho-D-ribosyl)glycinamide: step 1/2.</text>
</comment>
<feature type="domain" description="Phosphoribosylformylglycinamidine synthase N-terminal" evidence="21">
    <location>
        <begin position="198"/>
        <end position="316"/>
    </location>
</feature>
<keyword evidence="18" id="KW-1133">Transmembrane helix</keyword>
<dbReference type="InterPro" id="IPR036921">
    <property type="entry name" value="PurM-like_N_sf"/>
</dbReference>
<evidence type="ECO:0000256" key="4">
    <source>
        <dbReference type="ARBA" id="ARBA00012747"/>
    </source>
</evidence>
<dbReference type="Proteomes" id="UP000192927">
    <property type="component" value="Unassembled WGS sequence"/>
</dbReference>
<evidence type="ECO:0000259" key="20">
    <source>
        <dbReference type="Pfam" id="PF18072"/>
    </source>
</evidence>
<dbReference type="Gene3D" id="2.60.120.460">
    <property type="entry name" value="YjbQ-like"/>
    <property type="match status" value="1"/>
</dbReference>
<accession>A0A1W5DER6</accession>
<keyword evidence="7" id="KW-0479">Metal-binding</keyword>
<organism evidence="23 24">
    <name type="scientific">Lasallia pustulata</name>
    <dbReference type="NCBI Taxonomy" id="136370"/>
    <lineage>
        <taxon>Eukaryota</taxon>
        <taxon>Fungi</taxon>
        <taxon>Dikarya</taxon>
        <taxon>Ascomycota</taxon>
        <taxon>Pezizomycotina</taxon>
        <taxon>Lecanoromycetes</taxon>
        <taxon>OSLEUM clade</taxon>
        <taxon>Umbilicariomycetidae</taxon>
        <taxon>Umbilicariales</taxon>
        <taxon>Umbilicariaceae</taxon>
        <taxon>Lasallia</taxon>
    </lineage>
</organism>
<evidence type="ECO:0000256" key="1">
    <source>
        <dbReference type="ARBA" id="ARBA00004496"/>
    </source>
</evidence>
<dbReference type="EC" id="6.3.5.3" evidence="4"/>
<dbReference type="InterPro" id="IPR041609">
    <property type="entry name" value="PurL_linker"/>
</dbReference>
<dbReference type="SUPFAM" id="SSF52317">
    <property type="entry name" value="Class I glutamine amidotransferase-like"/>
    <property type="match status" value="1"/>
</dbReference>
<keyword evidence="18" id="KW-0812">Transmembrane</keyword>
<dbReference type="InterPro" id="IPR035917">
    <property type="entry name" value="YjbQ-like_sf"/>
</dbReference>